<name>A0A1S7LHK4_MAGMO</name>
<feature type="region of interest" description="Disordered" evidence="1">
    <location>
        <begin position="80"/>
        <end position="101"/>
    </location>
</feature>
<evidence type="ECO:0000313" key="2">
    <source>
        <dbReference type="EMBL" id="CRH05286.1"/>
    </source>
</evidence>
<dbReference type="AlphaFoldDB" id="A0A1S7LHK4"/>
<gene>
    <name evidence="2" type="ORF">MAGMO_1092</name>
</gene>
<reference evidence="2" key="1">
    <citation type="submission" date="2015-04" db="EMBL/GenBank/DDBJ databases">
        <authorList>
            <person name="Syromyatnikov M.Y."/>
            <person name="Popov V.N."/>
        </authorList>
    </citation>
    <scope>NUCLEOTIDE SEQUENCE</scope>
    <source>
        <strain evidence="2">MO-1</strain>
    </source>
</reference>
<accession>A0A1S7LHK4</accession>
<dbReference type="EMBL" id="LO017727">
    <property type="protein sequence ID" value="CRH05286.1"/>
    <property type="molecule type" value="Genomic_DNA"/>
</dbReference>
<proteinExistence type="predicted"/>
<protein>
    <submittedName>
        <fullName evidence="2">Uncharacterized protein</fullName>
    </submittedName>
</protein>
<organism evidence="2">
    <name type="scientific">Magnetococcus massalia (strain MO-1)</name>
    <dbReference type="NCBI Taxonomy" id="451514"/>
    <lineage>
        <taxon>Bacteria</taxon>
        <taxon>Pseudomonadati</taxon>
        <taxon>Pseudomonadota</taxon>
        <taxon>Magnetococcia</taxon>
        <taxon>Magnetococcales</taxon>
        <taxon>Magnetococcaceae</taxon>
        <taxon>Magnetococcus</taxon>
    </lineage>
</organism>
<evidence type="ECO:0000256" key="1">
    <source>
        <dbReference type="SAM" id="MobiDB-lite"/>
    </source>
</evidence>
<feature type="compositionally biased region" description="Basic and acidic residues" evidence="1">
    <location>
        <begin position="90"/>
        <end position="101"/>
    </location>
</feature>
<sequence length="101" mass="11972">MRGRLRLRTIDRQTNRLQTNRLQTNRLQTNRLQTNRLQTKTVGETENFSPTPPLTFFCILMTPCLRILLLYRTLFSAPSFQTPQPCLNRSHFEAENKRPPR</sequence>